<evidence type="ECO:0000256" key="5">
    <source>
        <dbReference type="SAM" id="MobiDB-lite"/>
    </source>
</evidence>
<dbReference type="InterPro" id="IPR001647">
    <property type="entry name" value="HTH_TetR"/>
</dbReference>
<evidence type="ECO:0000256" key="3">
    <source>
        <dbReference type="ARBA" id="ARBA00023163"/>
    </source>
</evidence>
<proteinExistence type="predicted"/>
<organism evidence="7 8">
    <name type="scientific">Amycolatopsis endophytica</name>
    <dbReference type="NCBI Taxonomy" id="860233"/>
    <lineage>
        <taxon>Bacteria</taxon>
        <taxon>Bacillati</taxon>
        <taxon>Actinomycetota</taxon>
        <taxon>Actinomycetes</taxon>
        <taxon>Pseudonocardiales</taxon>
        <taxon>Pseudonocardiaceae</taxon>
        <taxon>Amycolatopsis</taxon>
    </lineage>
</organism>
<dbReference type="Gene3D" id="1.10.357.10">
    <property type="entry name" value="Tetracycline Repressor, domain 2"/>
    <property type="match status" value="1"/>
</dbReference>
<sequence length="205" mass="23002">MTEQAGSATRRRRRRTREETESDLLDAAMRILRRDGLLEGITLRDVAAEAGVNHGQIYQYFGSREALLRAAIARLLRQSMAERPAHWAQPFARRRIAMWKWALQHSDIPKLEALLALEGDEELTLFPELARTREALEKDQAAGTLPADADGEVVHAMTAVTYLGYSIFRETIARELGIDVNELDTRAGAIYEQMVQRLAGDSGQA</sequence>
<dbReference type="PANTHER" id="PTHR30055">
    <property type="entry name" value="HTH-TYPE TRANSCRIPTIONAL REGULATOR RUTR"/>
    <property type="match status" value="1"/>
</dbReference>
<protein>
    <submittedName>
        <fullName evidence="7">AcrR family transcriptional regulator</fullName>
    </submittedName>
</protein>
<evidence type="ECO:0000313" key="7">
    <source>
        <dbReference type="EMBL" id="NYI92230.1"/>
    </source>
</evidence>
<dbReference type="RefSeq" id="WP_179776492.1">
    <property type="nucleotide sequence ID" value="NZ_JACCFK010000002.1"/>
</dbReference>
<dbReference type="Proteomes" id="UP000549616">
    <property type="component" value="Unassembled WGS sequence"/>
</dbReference>
<dbReference type="PROSITE" id="PS50977">
    <property type="entry name" value="HTH_TETR_2"/>
    <property type="match status" value="1"/>
</dbReference>
<dbReference type="EMBL" id="JACCFK010000002">
    <property type="protein sequence ID" value="NYI92230.1"/>
    <property type="molecule type" value="Genomic_DNA"/>
</dbReference>
<dbReference type="GO" id="GO:0003700">
    <property type="term" value="F:DNA-binding transcription factor activity"/>
    <property type="evidence" value="ECO:0007669"/>
    <property type="project" value="TreeGrafter"/>
</dbReference>
<reference evidence="7 8" key="1">
    <citation type="submission" date="2020-07" db="EMBL/GenBank/DDBJ databases">
        <title>Sequencing the genomes of 1000 actinobacteria strains.</title>
        <authorList>
            <person name="Klenk H.-P."/>
        </authorList>
    </citation>
    <scope>NUCLEOTIDE SEQUENCE [LARGE SCALE GENOMIC DNA]</scope>
    <source>
        <strain evidence="7 8">DSM 104006</strain>
    </source>
</reference>
<evidence type="ECO:0000256" key="1">
    <source>
        <dbReference type="ARBA" id="ARBA00023015"/>
    </source>
</evidence>
<keyword evidence="1" id="KW-0805">Transcription regulation</keyword>
<keyword evidence="2 4" id="KW-0238">DNA-binding</keyword>
<name>A0A853BB35_9PSEU</name>
<dbReference type="Pfam" id="PF00440">
    <property type="entry name" value="TetR_N"/>
    <property type="match status" value="1"/>
</dbReference>
<accession>A0A853BB35</accession>
<dbReference type="GO" id="GO:0000976">
    <property type="term" value="F:transcription cis-regulatory region binding"/>
    <property type="evidence" value="ECO:0007669"/>
    <property type="project" value="TreeGrafter"/>
</dbReference>
<dbReference type="PANTHER" id="PTHR30055:SF234">
    <property type="entry name" value="HTH-TYPE TRANSCRIPTIONAL REGULATOR BETI"/>
    <property type="match status" value="1"/>
</dbReference>
<dbReference type="InterPro" id="IPR050109">
    <property type="entry name" value="HTH-type_TetR-like_transc_reg"/>
</dbReference>
<feature type="DNA-binding region" description="H-T-H motif" evidence="4">
    <location>
        <begin position="42"/>
        <end position="61"/>
    </location>
</feature>
<dbReference type="SUPFAM" id="SSF46689">
    <property type="entry name" value="Homeodomain-like"/>
    <property type="match status" value="1"/>
</dbReference>
<feature type="region of interest" description="Disordered" evidence="5">
    <location>
        <begin position="1"/>
        <end position="21"/>
    </location>
</feature>
<gene>
    <name evidence="7" type="ORF">HNR02_005605</name>
</gene>
<keyword evidence="3" id="KW-0804">Transcription</keyword>
<evidence type="ECO:0000313" key="8">
    <source>
        <dbReference type="Proteomes" id="UP000549616"/>
    </source>
</evidence>
<comment type="caution">
    <text evidence="7">The sequence shown here is derived from an EMBL/GenBank/DDBJ whole genome shotgun (WGS) entry which is preliminary data.</text>
</comment>
<evidence type="ECO:0000256" key="2">
    <source>
        <dbReference type="ARBA" id="ARBA00023125"/>
    </source>
</evidence>
<dbReference type="InterPro" id="IPR009057">
    <property type="entry name" value="Homeodomain-like_sf"/>
</dbReference>
<evidence type="ECO:0000259" key="6">
    <source>
        <dbReference type="PROSITE" id="PS50977"/>
    </source>
</evidence>
<evidence type="ECO:0000256" key="4">
    <source>
        <dbReference type="PROSITE-ProRule" id="PRU00335"/>
    </source>
</evidence>
<feature type="domain" description="HTH tetR-type" evidence="6">
    <location>
        <begin position="18"/>
        <end position="79"/>
    </location>
</feature>
<keyword evidence="8" id="KW-1185">Reference proteome</keyword>
<dbReference type="AlphaFoldDB" id="A0A853BB35"/>